<protein>
    <submittedName>
        <fullName evidence="4">GDSL esterase/lipase-like</fullName>
    </submittedName>
</protein>
<dbReference type="InterPro" id="IPR035669">
    <property type="entry name" value="SGNH_plant_lipase-like"/>
</dbReference>
<organism evidence="4 5">
    <name type="scientific">Iris pallida</name>
    <name type="common">Sweet iris</name>
    <dbReference type="NCBI Taxonomy" id="29817"/>
    <lineage>
        <taxon>Eukaryota</taxon>
        <taxon>Viridiplantae</taxon>
        <taxon>Streptophyta</taxon>
        <taxon>Embryophyta</taxon>
        <taxon>Tracheophyta</taxon>
        <taxon>Spermatophyta</taxon>
        <taxon>Magnoliopsida</taxon>
        <taxon>Liliopsida</taxon>
        <taxon>Asparagales</taxon>
        <taxon>Iridaceae</taxon>
        <taxon>Iridoideae</taxon>
        <taxon>Irideae</taxon>
        <taxon>Iris</taxon>
    </lineage>
</organism>
<dbReference type="PANTHER" id="PTHR45642:SF139">
    <property type="entry name" value="SGNH HYDROLASE-TYPE ESTERASE DOMAIN-CONTAINING PROTEIN"/>
    <property type="match status" value="1"/>
</dbReference>
<dbReference type="GO" id="GO:0016788">
    <property type="term" value="F:hydrolase activity, acting on ester bonds"/>
    <property type="evidence" value="ECO:0007669"/>
    <property type="project" value="InterPro"/>
</dbReference>
<feature type="chain" id="PRO_5043601429" evidence="3">
    <location>
        <begin position="23"/>
        <end position="359"/>
    </location>
</feature>
<reference evidence="4" key="1">
    <citation type="journal article" date="2023" name="GigaByte">
        <title>Genome assembly of the bearded iris, Iris pallida Lam.</title>
        <authorList>
            <person name="Bruccoleri R.E."/>
            <person name="Oakeley E.J."/>
            <person name="Faust A.M.E."/>
            <person name="Altorfer M."/>
            <person name="Dessus-Babus S."/>
            <person name="Burckhardt D."/>
            <person name="Oertli M."/>
            <person name="Naumann U."/>
            <person name="Petersen F."/>
            <person name="Wong J."/>
        </authorList>
    </citation>
    <scope>NUCLEOTIDE SEQUENCE</scope>
    <source>
        <strain evidence="4">GSM-AAB239-AS_SAM_17_03QT</strain>
    </source>
</reference>
<dbReference type="AlphaFoldDB" id="A0AAX6F8G8"/>
<evidence type="ECO:0000313" key="4">
    <source>
        <dbReference type="EMBL" id="KAJ6812483.1"/>
    </source>
</evidence>
<proteinExistence type="inferred from homology"/>
<dbReference type="InterPro" id="IPR001087">
    <property type="entry name" value="GDSL"/>
</dbReference>
<dbReference type="Gene3D" id="3.40.50.1110">
    <property type="entry name" value="SGNH hydrolase"/>
    <property type="match status" value="1"/>
</dbReference>
<dbReference type="Proteomes" id="UP001140949">
    <property type="component" value="Unassembled WGS sequence"/>
</dbReference>
<comment type="caution">
    <text evidence="4">The sequence shown here is derived from an EMBL/GenBank/DDBJ whole genome shotgun (WGS) entry which is preliminary data.</text>
</comment>
<name>A0AAX6F8G8_IRIPA</name>
<dbReference type="EMBL" id="JANAVB010031019">
    <property type="protein sequence ID" value="KAJ6812483.1"/>
    <property type="molecule type" value="Genomic_DNA"/>
</dbReference>
<comment type="similarity">
    <text evidence="1">Belongs to the 'GDSL' lipolytic enzyme family.</text>
</comment>
<reference evidence="4" key="2">
    <citation type="submission" date="2023-04" db="EMBL/GenBank/DDBJ databases">
        <authorList>
            <person name="Bruccoleri R.E."/>
            <person name="Oakeley E.J."/>
            <person name="Faust A.-M."/>
            <person name="Dessus-Babus S."/>
            <person name="Altorfer M."/>
            <person name="Burckhardt D."/>
            <person name="Oertli M."/>
            <person name="Naumann U."/>
            <person name="Petersen F."/>
            <person name="Wong J."/>
        </authorList>
    </citation>
    <scope>NUCLEOTIDE SEQUENCE</scope>
    <source>
        <strain evidence="4">GSM-AAB239-AS_SAM_17_03QT</strain>
        <tissue evidence="4">Leaf</tissue>
    </source>
</reference>
<evidence type="ECO:0000256" key="2">
    <source>
        <dbReference type="ARBA" id="ARBA00022729"/>
    </source>
</evidence>
<dbReference type="PANTHER" id="PTHR45642">
    <property type="entry name" value="GDSL ESTERASE/LIPASE EXL3"/>
    <property type="match status" value="1"/>
</dbReference>
<sequence length="359" mass="39917">MSLQYTLLLLLFLAFFIHQSLANPHYQHANFTATLFFGDSTLDTGNNEFIDSVFRSSHFPYGLDFPDRAATGRFSDGLLVPDLLTSALNIKPLSPPWLDPGLSDEDIRTGVNFASAGAGLDDLTSAISNTVPLSRQLAMFREYAKRLEAAAGGEEEGRRVLENALVMFGAGGNDVIFNYYDLPSRRRKEFTTMSGYQDFLLGKLEDAVKNVYSHGCRRFILTGLPPIGCLPVQMTAATFSDPPARECIDEQMADTHGYNTKLQNLLPKLQQTLPGGKFAYLDITNTVLDMFNDPANGFEETKRGCCGTGFIEMGPLCNHFTPLCENISSFAFFDAIHPTERVYKMVTEHIMNNVIHKLY</sequence>
<evidence type="ECO:0000256" key="3">
    <source>
        <dbReference type="SAM" id="SignalP"/>
    </source>
</evidence>
<dbReference type="Pfam" id="PF00657">
    <property type="entry name" value="Lipase_GDSL"/>
    <property type="match status" value="1"/>
</dbReference>
<dbReference type="InterPro" id="IPR036514">
    <property type="entry name" value="SGNH_hydro_sf"/>
</dbReference>
<evidence type="ECO:0000256" key="1">
    <source>
        <dbReference type="ARBA" id="ARBA00008668"/>
    </source>
</evidence>
<dbReference type="CDD" id="cd01837">
    <property type="entry name" value="SGNH_plant_lipase_like"/>
    <property type="match status" value="1"/>
</dbReference>
<accession>A0AAX6F8G8</accession>
<gene>
    <name evidence="4" type="ORF">M6B38_147765</name>
</gene>
<feature type="signal peptide" evidence="3">
    <location>
        <begin position="1"/>
        <end position="22"/>
    </location>
</feature>
<keyword evidence="5" id="KW-1185">Reference proteome</keyword>
<dbReference type="InterPro" id="IPR050592">
    <property type="entry name" value="GDSL_lipolytic_enzyme"/>
</dbReference>
<evidence type="ECO:0000313" key="5">
    <source>
        <dbReference type="Proteomes" id="UP001140949"/>
    </source>
</evidence>
<keyword evidence="2 3" id="KW-0732">Signal</keyword>
<dbReference type="SUPFAM" id="SSF52266">
    <property type="entry name" value="SGNH hydrolase"/>
    <property type="match status" value="1"/>
</dbReference>